<organism evidence="2 3">
    <name type="scientific">Tropicimonas omnivorans</name>
    <dbReference type="NCBI Taxonomy" id="3075590"/>
    <lineage>
        <taxon>Bacteria</taxon>
        <taxon>Pseudomonadati</taxon>
        <taxon>Pseudomonadota</taxon>
        <taxon>Alphaproteobacteria</taxon>
        <taxon>Rhodobacterales</taxon>
        <taxon>Roseobacteraceae</taxon>
        <taxon>Tropicimonas</taxon>
    </lineage>
</organism>
<dbReference type="Proteomes" id="UP001265259">
    <property type="component" value="Unassembled WGS sequence"/>
</dbReference>
<dbReference type="InterPro" id="IPR029044">
    <property type="entry name" value="Nucleotide-diphossugar_trans"/>
</dbReference>
<evidence type="ECO:0000313" key="3">
    <source>
        <dbReference type="Proteomes" id="UP001265259"/>
    </source>
</evidence>
<comment type="caution">
    <text evidence="2">The sequence shown here is derived from an EMBL/GenBank/DDBJ whole genome shotgun (WGS) entry which is preliminary data.</text>
</comment>
<keyword evidence="2" id="KW-0808">Transferase</keyword>
<dbReference type="GO" id="GO:0016757">
    <property type="term" value="F:glycosyltransferase activity"/>
    <property type="evidence" value="ECO:0007669"/>
    <property type="project" value="UniProtKB-KW"/>
</dbReference>
<dbReference type="EC" id="2.4.-.-" evidence="2"/>
<sequence>MRDHVAILLGLYGETPFLGAQLDSIAGQDHSNWTLFAGCDDAGCSEAIAGIDPARLRMIKGPGRGFAANYLNLLGQVEADTSYAAFCDQDDIWHPDKLRRAIEELRQVETGTAALYVARTRVAGAVLDPRHISRAGGGRPSFANSLVQCIGGANTMVMNRAALDLLQAARHEAQDENGPASHDWWAYQIITGAGGVVLTDDAPSVLYRQHGANLVGDNCGLIPFLRRVRLMLGGRYRASAEGGYAALAASAHRMTPANQAIFEAFRQVRCLPRLRRPLAFRRAGIRRQGRIGTALFYLGAALGGT</sequence>
<dbReference type="SUPFAM" id="SSF53448">
    <property type="entry name" value="Nucleotide-diphospho-sugar transferases"/>
    <property type="match status" value="1"/>
</dbReference>
<evidence type="ECO:0000313" key="2">
    <source>
        <dbReference type="EMBL" id="MDT0681063.1"/>
    </source>
</evidence>
<reference evidence="2 3" key="1">
    <citation type="submission" date="2023-09" db="EMBL/GenBank/DDBJ databases">
        <authorList>
            <person name="Rey-Velasco X."/>
        </authorList>
    </citation>
    <scope>NUCLEOTIDE SEQUENCE [LARGE SCALE GENOMIC DNA]</scope>
    <source>
        <strain evidence="2 3">F158</strain>
    </source>
</reference>
<dbReference type="Pfam" id="PF00535">
    <property type="entry name" value="Glycos_transf_2"/>
    <property type="match status" value="1"/>
</dbReference>
<feature type="domain" description="Glycosyltransferase 2-like" evidence="1">
    <location>
        <begin position="12"/>
        <end position="110"/>
    </location>
</feature>
<dbReference type="RefSeq" id="WP_311688445.1">
    <property type="nucleotide sequence ID" value="NZ_JAVRHL010000001.1"/>
</dbReference>
<proteinExistence type="predicted"/>
<protein>
    <submittedName>
        <fullName evidence="2">Glycosyltransferase</fullName>
        <ecNumber evidence="2">2.4.-.-</ecNumber>
    </submittedName>
</protein>
<dbReference type="InterPro" id="IPR001173">
    <property type="entry name" value="Glyco_trans_2-like"/>
</dbReference>
<keyword evidence="2" id="KW-0328">Glycosyltransferase</keyword>
<name>A0ABU3DBI4_9RHOB</name>
<dbReference type="Gene3D" id="3.90.550.10">
    <property type="entry name" value="Spore Coat Polysaccharide Biosynthesis Protein SpsA, Chain A"/>
    <property type="match status" value="1"/>
</dbReference>
<keyword evidence="3" id="KW-1185">Reference proteome</keyword>
<accession>A0ABU3DBI4</accession>
<dbReference type="EMBL" id="JAVRHL010000001">
    <property type="protein sequence ID" value="MDT0681063.1"/>
    <property type="molecule type" value="Genomic_DNA"/>
</dbReference>
<evidence type="ECO:0000259" key="1">
    <source>
        <dbReference type="Pfam" id="PF00535"/>
    </source>
</evidence>
<gene>
    <name evidence="2" type="ORF">RM543_00070</name>
</gene>